<dbReference type="AlphaFoldDB" id="A0A8T3BM04"/>
<protein>
    <submittedName>
        <fullName evidence="1">Uncharacterized protein</fullName>
    </submittedName>
</protein>
<comment type="caution">
    <text evidence="1">The sequence shown here is derived from an EMBL/GenBank/DDBJ whole genome shotgun (WGS) entry which is preliminary data.</text>
</comment>
<evidence type="ECO:0000313" key="2">
    <source>
        <dbReference type="Proteomes" id="UP000829196"/>
    </source>
</evidence>
<reference evidence="1" key="1">
    <citation type="journal article" date="2022" name="Front. Genet.">
        <title>Chromosome-Scale Assembly of the Dendrobium nobile Genome Provides Insights Into the Molecular Mechanism of the Biosynthesis of the Medicinal Active Ingredient of Dendrobium.</title>
        <authorList>
            <person name="Xu Q."/>
            <person name="Niu S.-C."/>
            <person name="Li K.-L."/>
            <person name="Zheng P.-J."/>
            <person name="Zhang X.-J."/>
            <person name="Jia Y."/>
            <person name="Liu Y."/>
            <person name="Niu Y.-X."/>
            <person name="Yu L.-H."/>
            <person name="Chen D.-F."/>
            <person name="Zhang G.-Q."/>
        </authorList>
    </citation>
    <scope>NUCLEOTIDE SEQUENCE</scope>
    <source>
        <tissue evidence="1">Leaf</tissue>
    </source>
</reference>
<gene>
    <name evidence="1" type="ORF">KFK09_009642</name>
</gene>
<sequence length="83" mass="9823">MFPYWDFSFLKKYICMHVERGGERERTEVLSASACNCPLFFFFDRTHGGAYALILIKTITKFLRETIRSLILKKATKQKKRKP</sequence>
<organism evidence="1 2">
    <name type="scientific">Dendrobium nobile</name>
    <name type="common">Orchid</name>
    <dbReference type="NCBI Taxonomy" id="94219"/>
    <lineage>
        <taxon>Eukaryota</taxon>
        <taxon>Viridiplantae</taxon>
        <taxon>Streptophyta</taxon>
        <taxon>Embryophyta</taxon>
        <taxon>Tracheophyta</taxon>
        <taxon>Spermatophyta</taxon>
        <taxon>Magnoliopsida</taxon>
        <taxon>Liliopsida</taxon>
        <taxon>Asparagales</taxon>
        <taxon>Orchidaceae</taxon>
        <taxon>Epidendroideae</taxon>
        <taxon>Malaxideae</taxon>
        <taxon>Dendrobiinae</taxon>
        <taxon>Dendrobium</taxon>
    </lineage>
</organism>
<evidence type="ECO:0000313" key="1">
    <source>
        <dbReference type="EMBL" id="KAI0513613.1"/>
    </source>
</evidence>
<dbReference type="EMBL" id="JAGYWB010000008">
    <property type="protein sequence ID" value="KAI0513613.1"/>
    <property type="molecule type" value="Genomic_DNA"/>
</dbReference>
<keyword evidence="2" id="KW-1185">Reference proteome</keyword>
<dbReference type="Proteomes" id="UP000829196">
    <property type="component" value="Unassembled WGS sequence"/>
</dbReference>
<accession>A0A8T3BM04</accession>
<name>A0A8T3BM04_DENNO</name>
<proteinExistence type="predicted"/>